<evidence type="ECO:0000313" key="5">
    <source>
        <dbReference type="Proteomes" id="UP000095229"/>
    </source>
</evidence>
<dbReference type="Gene3D" id="3.90.70.10">
    <property type="entry name" value="Cysteine proteinases"/>
    <property type="match status" value="1"/>
</dbReference>
<evidence type="ECO:0000256" key="1">
    <source>
        <dbReference type="PROSITE-ProRule" id="PRU00239"/>
    </source>
</evidence>
<dbReference type="RefSeq" id="WP_083248086.1">
    <property type="nucleotide sequence ID" value="NZ_LSOG01000066.1"/>
</dbReference>
<feature type="region of interest" description="Disordered" evidence="2">
    <location>
        <begin position="564"/>
        <end position="587"/>
    </location>
</feature>
<dbReference type="Proteomes" id="UP000095229">
    <property type="component" value="Unassembled WGS sequence"/>
</dbReference>
<dbReference type="PATRIC" id="fig|45071.7.peg.2649"/>
<name>A0A1E5JR60_9GAMM</name>
<dbReference type="EMBL" id="LSOG01000066">
    <property type="protein sequence ID" value="OEH46538.1"/>
    <property type="molecule type" value="Genomic_DNA"/>
</dbReference>
<dbReference type="SUPFAM" id="SSF54001">
    <property type="entry name" value="Cysteine proteinases"/>
    <property type="match status" value="1"/>
</dbReference>
<dbReference type="OrthoDB" id="5643665at2"/>
<feature type="domain" description="Calpain catalytic" evidence="3">
    <location>
        <begin position="56"/>
        <end position="563"/>
    </location>
</feature>
<dbReference type="InterPro" id="IPR038765">
    <property type="entry name" value="Papain-like_cys_pep_sf"/>
</dbReference>
<keyword evidence="1" id="KW-0378">Hydrolase</keyword>
<dbReference type="GO" id="GO:0004198">
    <property type="term" value="F:calcium-dependent cysteine-type endopeptidase activity"/>
    <property type="evidence" value="ECO:0007669"/>
    <property type="project" value="InterPro"/>
</dbReference>
<feature type="region of interest" description="Disordered" evidence="2">
    <location>
        <begin position="502"/>
        <end position="527"/>
    </location>
</feature>
<keyword evidence="1" id="KW-0645">Protease</keyword>
<dbReference type="GO" id="GO:0006508">
    <property type="term" value="P:proteolysis"/>
    <property type="evidence" value="ECO:0007669"/>
    <property type="project" value="UniProtKB-KW"/>
</dbReference>
<feature type="active site" evidence="1">
    <location>
        <position position="449"/>
    </location>
</feature>
<dbReference type="InterPro" id="IPR001300">
    <property type="entry name" value="Peptidase_C2_calpain_cat"/>
</dbReference>
<evidence type="ECO:0000259" key="3">
    <source>
        <dbReference type="PROSITE" id="PS50203"/>
    </source>
</evidence>
<dbReference type="AlphaFoldDB" id="A0A1E5JR60"/>
<keyword evidence="1" id="KW-0788">Thiol protease</keyword>
<accession>A0A1E5JR60</accession>
<evidence type="ECO:0000256" key="2">
    <source>
        <dbReference type="SAM" id="MobiDB-lite"/>
    </source>
</evidence>
<protein>
    <recommendedName>
        <fullName evidence="3">Calpain catalytic domain-containing protein</fullName>
    </recommendedName>
</protein>
<comment type="caution">
    <text evidence="4">The sequence shown here is derived from an EMBL/GenBank/DDBJ whole genome shotgun (WGS) entry which is preliminary data.</text>
</comment>
<proteinExistence type="predicted"/>
<reference evidence="4 5" key="1">
    <citation type="submission" date="2016-02" db="EMBL/GenBank/DDBJ databases">
        <title>Secondary metabolites in Legionella.</title>
        <authorList>
            <person name="Tobias N.J."/>
            <person name="Bode H.B."/>
        </authorList>
    </citation>
    <scope>NUCLEOTIDE SEQUENCE [LARGE SCALE GENOMIC DNA]</scope>
    <source>
        <strain evidence="4 5">DSM 19216</strain>
    </source>
</reference>
<sequence>MSSNSKILSVLKKDIRKKKQTSTPTETSDVLVDTPYTHITVEKRIVITDEQIKNELKWGKGAYIGGGSTFLKLKKSDLTEREVSNTDINQRAIGNCSMLASLGSILKQNPSFINEILHLNDDGKVEIKLHNIVRDEDAHTITDEIITYVLDATKLATIITDAHTHPALFLLEKAYAIHRMLTNTVSKNEVSKLAGKTRIISLEIATHPAQTTEQQFNVPALTYRSSLKGGSAEMVYGALLGNSGETIGLVEISPRVNLATIFENFARGILISISHVTDDEITPEERLQPIKKLAADVLGIPNDSQGLQRQSREKIDLFNQMVERLSAILTHMPRAQAQEIKKLAGEFAQLPKPNVQDIHKLIDAIFSGSQNKDIASKLKEYVFNEISQHQRGTGIYTAKQDAIFRLLHDSLKKTEVVASVSTSEHVGTSQKKGTHGIGEEISKGLVGGHYYEVVDCYERQDKEGKSLKFILVRNPWSETAREYGWKGKEIDGETITVLSAHKKTHLKTPKESSPRFNPVKEGSSARGYDEDTFQTEFRGKGYTEIELTDFTKRFCDMTIATIPPVKNPEELTPAPEEEEEETVRHKR</sequence>
<dbReference type="STRING" id="45071.Lpar_0493"/>
<keyword evidence="5" id="KW-1185">Reference proteome</keyword>
<gene>
    <name evidence="4" type="ORF">lpari_02479</name>
</gene>
<evidence type="ECO:0000313" key="4">
    <source>
        <dbReference type="EMBL" id="OEH46538.1"/>
    </source>
</evidence>
<feature type="active site" evidence="1">
    <location>
        <position position="474"/>
    </location>
</feature>
<dbReference type="PROSITE" id="PS50203">
    <property type="entry name" value="CALPAIN_CAT"/>
    <property type="match status" value="1"/>
</dbReference>
<dbReference type="Pfam" id="PF00648">
    <property type="entry name" value="Peptidase_C2"/>
    <property type="match status" value="1"/>
</dbReference>
<feature type="active site" evidence="1">
    <location>
        <position position="96"/>
    </location>
</feature>
<organism evidence="4 5">
    <name type="scientific">Legionella parisiensis</name>
    <dbReference type="NCBI Taxonomy" id="45071"/>
    <lineage>
        <taxon>Bacteria</taxon>
        <taxon>Pseudomonadati</taxon>
        <taxon>Pseudomonadota</taxon>
        <taxon>Gammaproteobacteria</taxon>
        <taxon>Legionellales</taxon>
        <taxon>Legionellaceae</taxon>
        <taxon>Legionella</taxon>
    </lineage>
</organism>